<dbReference type="InterPro" id="IPR050428">
    <property type="entry name" value="TCS_sensor_his_kinase"/>
</dbReference>
<name>A0A9D1N519_9FIRM</name>
<evidence type="ECO:0000256" key="4">
    <source>
        <dbReference type="ARBA" id="ARBA00022553"/>
    </source>
</evidence>
<evidence type="ECO:0000256" key="6">
    <source>
        <dbReference type="ARBA" id="ARBA00022692"/>
    </source>
</evidence>
<evidence type="ECO:0000256" key="3">
    <source>
        <dbReference type="ARBA" id="ARBA00012438"/>
    </source>
</evidence>
<dbReference type="PROSITE" id="PS51257">
    <property type="entry name" value="PROKAR_LIPOPROTEIN"/>
    <property type="match status" value="1"/>
</dbReference>
<reference evidence="15" key="2">
    <citation type="journal article" date="2021" name="PeerJ">
        <title>Extensive microbial diversity within the chicken gut microbiome revealed by metagenomics and culture.</title>
        <authorList>
            <person name="Gilroy R."/>
            <person name="Ravi A."/>
            <person name="Getino M."/>
            <person name="Pursley I."/>
            <person name="Horton D.L."/>
            <person name="Alikhan N.F."/>
            <person name="Baker D."/>
            <person name="Gharbi K."/>
            <person name="Hall N."/>
            <person name="Watson M."/>
            <person name="Adriaenssens E.M."/>
            <person name="Foster-Nyarko E."/>
            <person name="Jarju S."/>
            <person name="Secka A."/>
            <person name="Antonio M."/>
            <person name="Oren A."/>
            <person name="Chaudhuri R.R."/>
            <person name="La Ragione R."/>
            <person name="Hildebrand F."/>
            <person name="Pallen M.J."/>
        </authorList>
    </citation>
    <scope>NUCLEOTIDE SEQUENCE</scope>
    <source>
        <strain evidence="15">ChiGjej2B2-16831</strain>
    </source>
</reference>
<feature type="signal peptide" evidence="12">
    <location>
        <begin position="1"/>
        <end position="24"/>
    </location>
</feature>
<dbReference type="PANTHER" id="PTHR45436">
    <property type="entry name" value="SENSOR HISTIDINE KINASE YKOH"/>
    <property type="match status" value="1"/>
</dbReference>
<dbReference type="CDD" id="cd06225">
    <property type="entry name" value="HAMP"/>
    <property type="match status" value="1"/>
</dbReference>
<protein>
    <recommendedName>
        <fullName evidence="3">histidine kinase</fullName>
        <ecNumber evidence="3">2.7.13.3</ecNumber>
    </recommendedName>
</protein>
<dbReference type="SMART" id="SM00304">
    <property type="entry name" value="HAMP"/>
    <property type="match status" value="1"/>
</dbReference>
<evidence type="ECO:0000256" key="8">
    <source>
        <dbReference type="ARBA" id="ARBA00022989"/>
    </source>
</evidence>
<reference evidence="15" key="1">
    <citation type="submission" date="2020-10" db="EMBL/GenBank/DDBJ databases">
        <authorList>
            <person name="Gilroy R."/>
        </authorList>
    </citation>
    <scope>NUCLEOTIDE SEQUENCE</scope>
    <source>
        <strain evidence="15">ChiGjej2B2-16831</strain>
    </source>
</reference>
<dbReference type="EC" id="2.7.13.3" evidence="3"/>
<comment type="catalytic activity">
    <reaction evidence="1">
        <text>ATP + protein L-histidine = ADP + protein N-phospho-L-histidine.</text>
        <dbReference type="EC" id="2.7.13.3"/>
    </reaction>
</comment>
<dbReference type="InterPro" id="IPR036890">
    <property type="entry name" value="HATPase_C_sf"/>
</dbReference>
<evidence type="ECO:0000259" key="14">
    <source>
        <dbReference type="PROSITE" id="PS50885"/>
    </source>
</evidence>
<keyword evidence="5" id="KW-0808">Transferase</keyword>
<dbReference type="Proteomes" id="UP000824128">
    <property type="component" value="Unassembled WGS sequence"/>
</dbReference>
<dbReference type="InterPro" id="IPR005467">
    <property type="entry name" value="His_kinase_dom"/>
</dbReference>
<dbReference type="InterPro" id="IPR004358">
    <property type="entry name" value="Sig_transdc_His_kin-like_C"/>
</dbReference>
<feature type="domain" description="HAMP" evidence="14">
    <location>
        <begin position="187"/>
        <end position="239"/>
    </location>
</feature>
<proteinExistence type="predicted"/>
<sequence>MSARTRLTLFSLLLIAAAVTAACAAVLSLARAHARSAALEAGLADYRAFAEAFRLSNAGLVDERSPAYASNLKYLFQGVEGAQEFALCAGAHTVSNNTGVDARGFLGACGRAVPDMPQLRCGFAHMDGAVRLVLGGALAAHGHVYHLALVRDVTPAVQVIRALALRCAAICALLLLAAGLCMYLLVSGALRPLSALQAGVKRMADGEYGAYVAIRGRNEFASLAESYNRMARSIGTKVQELEKTAEDRRLLLAALSHEMRTPVTALAACAHSLTHVRLTAAQRRETLSLIESECMRLERLSTRLMQLIGAAEREAPPLVPLPCAALTEAVAALLGPLARQAGVSLELEQDGAPVYRGEMDLLLCLFSNLFDNAVKAGARRVRIAFLPDRICVSDDGRGIPADRLPEITRPFYRLDPSRSGEGFGLGLALVERIARLHGARLVIESEPGRGTRVSLAFESLQFHDDFARPIP</sequence>
<keyword evidence="8 11" id="KW-1133">Transmembrane helix</keyword>
<dbReference type="InterPro" id="IPR003594">
    <property type="entry name" value="HATPase_dom"/>
</dbReference>
<dbReference type="Gene3D" id="3.30.565.10">
    <property type="entry name" value="Histidine kinase-like ATPase, C-terminal domain"/>
    <property type="match status" value="1"/>
</dbReference>
<evidence type="ECO:0000313" key="16">
    <source>
        <dbReference type="Proteomes" id="UP000824128"/>
    </source>
</evidence>
<dbReference type="SMART" id="SM00387">
    <property type="entry name" value="HATPase_c"/>
    <property type="match status" value="1"/>
</dbReference>
<dbReference type="Gene3D" id="1.10.287.130">
    <property type="match status" value="1"/>
</dbReference>
<keyword evidence="9" id="KW-0902">Two-component regulatory system</keyword>
<comment type="caution">
    <text evidence="15">The sequence shown here is derived from an EMBL/GenBank/DDBJ whole genome shotgun (WGS) entry which is preliminary data.</text>
</comment>
<dbReference type="InterPro" id="IPR003660">
    <property type="entry name" value="HAMP_dom"/>
</dbReference>
<dbReference type="GO" id="GO:0016020">
    <property type="term" value="C:membrane"/>
    <property type="evidence" value="ECO:0007669"/>
    <property type="project" value="UniProtKB-SubCell"/>
</dbReference>
<dbReference type="InterPro" id="IPR003661">
    <property type="entry name" value="HisK_dim/P_dom"/>
</dbReference>
<feature type="domain" description="Histidine kinase" evidence="13">
    <location>
        <begin position="254"/>
        <end position="461"/>
    </location>
</feature>
<comment type="subcellular location">
    <subcellularLocation>
        <location evidence="2">Membrane</location>
    </subcellularLocation>
</comment>
<dbReference type="CDD" id="cd00075">
    <property type="entry name" value="HATPase"/>
    <property type="match status" value="1"/>
</dbReference>
<dbReference type="EMBL" id="DVNZ01000220">
    <property type="protein sequence ID" value="HIU94867.1"/>
    <property type="molecule type" value="Genomic_DNA"/>
</dbReference>
<evidence type="ECO:0000256" key="10">
    <source>
        <dbReference type="ARBA" id="ARBA00023136"/>
    </source>
</evidence>
<keyword evidence="4" id="KW-0597">Phosphoprotein</keyword>
<keyword evidence="7 15" id="KW-0418">Kinase</keyword>
<gene>
    <name evidence="15" type="ORF">IAD24_06865</name>
</gene>
<keyword evidence="6 11" id="KW-0812">Transmembrane</keyword>
<evidence type="ECO:0000256" key="11">
    <source>
        <dbReference type="SAM" id="Phobius"/>
    </source>
</evidence>
<dbReference type="AlphaFoldDB" id="A0A9D1N519"/>
<dbReference type="PROSITE" id="PS50109">
    <property type="entry name" value="HIS_KIN"/>
    <property type="match status" value="1"/>
</dbReference>
<dbReference type="Pfam" id="PF00672">
    <property type="entry name" value="HAMP"/>
    <property type="match status" value="1"/>
</dbReference>
<evidence type="ECO:0000256" key="2">
    <source>
        <dbReference type="ARBA" id="ARBA00004370"/>
    </source>
</evidence>
<evidence type="ECO:0000313" key="15">
    <source>
        <dbReference type="EMBL" id="HIU94867.1"/>
    </source>
</evidence>
<dbReference type="CDD" id="cd00082">
    <property type="entry name" value="HisKA"/>
    <property type="match status" value="1"/>
</dbReference>
<accession>A0A9D1N519</accession>
<dbReference type="Gene3D" id="6.10.340.10">
    <property type="match status" value="1"/>
</dbReference>
<feature type="chain" id="PRO_5038449070" description="histidine kinase" evidence="12">
    <location>
        <begin position="25"/>
        <end position="471"/>
    </location>
</feature>
<dbReference type="GO" id="GO:0000155">
    <property type="term" value="F:phosphorelay sensor kinase activity"/>
    <property type="evidence" value="ECO:0007669"/>
    <property type="project" value="InterPro"/>
</dbReference>
<dbReference type="InterPro" id="IPR036097">
    <property type="entry name" value="HisK_dim/P_sf"/>
</dbReference>
<evidence type="ECO:0000256" key="12">
    <source>
        <dbReference type="SAM" id="SignalP"/>
    </source>
</evidence>
<evidence type="ECO:0000256" key="9">
    <source>
        <dbReference type="ARBA" id="ARBA00023012"/>
    </source>
</evidence>
<keyword evidence="12" id="KW-0732">Signal</keyword>
<dbReference type="PANTHER" id="PTHR45436:SF5">
    <property type="entry name" value="SENSOR HISTIDINE KINASE TRCS"/>
    <property type="match status" value="1"/>
</dbReference>
<organism evidence="15 16">
    <name type="scientific">Candidatus Aphodomorpha intestinavium</name>
    <dbReference type="NCBI Taxonomy" id="2840672"/>
    <lineage>
        <taxon>Bacteria</taxon>
        <taxon>Bacillati</taxon>
        <taxon>Bacillota</taxon>
        <taxon>Clostridia</taxon>
        <taxon>Eubacteriales</taxon>
        <taxon>Candidatus Aphodomorpha</taxon>
    </lineage>
</organism>
<dbReference type="SUPFAM" id="SSF158472">
    <property type="entry name" value="HAMP domain-like"/>
    <property type="match status" value="1"/>
</dbReference>
<dbReference type="Pfam" id="PF02518">
    <property type="entry name" value="HATPase_c"/>
    <property type="match status" value="1"/>
</dbReference>
<evidence type="ECO:0000256" key="1">
    <source>
        <dbReference type="ARBA" id="ARBA00000085"/>
    </source>
</evidence>
<evidence type="ECO:0000256" key="7">
    <source>
        <dbReference type="ARBA" id="ARBA00022777"/>
    </source>
</evidence>
<dbReference type="SUPFAM" id="SSF47384">
    <property type="entry name" value="Homodimeric domain of signal transducing histidine kinase"/>
    <property type="match status" value="1"/>
</dbReference>
<dbReference type="PROSITE" id="PS50885">
    <property type="entry name" value="HAMP"/>
    <property type="match status" value="1"/>
</dbReference>
<dbReference type="SMART" id="SM00388">
    <property type="entry name" value="HisKA"/>
    <property type="match status" value="1"/>
</dbReference>
<dbReference type="SUPFAM" id="SSF55874">
    <property type="entry name" value="ATPase domain of HSP90 chaperone/DNA topoisomerase II/histidine kinase"/>
    <property type="match status" value="1"/>
</dbReference>
<evidence type="ECO:0000256" key="5">
    <source>
        <dbReference type="ARBA" id="ARBA00022679"/>
    </source>
</evidence>
<feature type="transmembrane region" description="Helical" evidence="11">
    <location>
        <begin position="163"/>
        <end position="186"/>
    </location>
</feature>
<dbReference type="PRINTS" id="PR00344">
    <property type="entry name" value="BCTRLSENSOR"/>
</dbReference>
<dbReference type="Pfam" id="PF00512">
    <property type="entry name" value="HisKA"/>
    <property type="match status" value="1"/>
</dbReference>
<evidence type="ECO:0000259" key="13">
    <source>
        <dbReference type="PROSITE" id="PS50109"/>
    </source>
</evidence>
<keyword evidence="10 11" id="KW-0472">Membrane</keyword>